<dbReference type="EMBL" id="NMUH01000265">
    <property type="protein sequence ID" value="MQL75787.1"/>
    <property type="molecule type" value="Genomic_DNA"/>
</dbReference>
<reference evidence="1" key="1">
    <citation type="submission" date="2017-07" db="EMBL/GenBank/DDBJ databases">
        <title>Taro Niue Genome Assembly and Annotation.</title>
        <authorList>
            <person name="Atibalentja N."/>
            <person name="Keating K."/>
            <person name="Fields C.J."/>
        </authorList>
    </citation>
    <scope>NUCLEOTIDE SEQUENCE</scope>
    <source>
        <strain evidence="1">Niue_2</strain>
        <tissue evidence="1">Leaf</tissue>
    </source>
</reference>
<organism evidence="1 2">
    <name type="scientific">Colocasia esculenta</name>
    <name type="common">Wild taro</name>
    <name type="synonym">Arum esculentum</name>
    <dbReference type="NCBI Taxonomy" id="4460"/>
    <lineage>
        <taxon>Eukaryota</taxon>
        <taxon>Viridiplantae</taxon>
        <taxon>Streptophyta</taxon>
        <taxon>Embryophyta</taxon>
        <taxon>Tracheophyta</taxon>
        <taxon>Spermatophyta</taxon>
        <taxon>Magnoliopsida</taxon>
        <taxon>Liliopsida</taxon>
        <taxon>Araceae</taxon>
        <taxon>Aroideae</taxon>
        <taxon>Colocasieae</taxon>
        <taxon>Colocasia</taxon>
    </lineage>
</organism>
<proteinExistence type="predicted"/>
<gene>
    <name evidence="1" type="ORF">Taro_008160</name>
</gene>
<keyword evidence="2" id="KW-1185">Reference proteome</keyword>
<accession>A0A843U133</accession>
<protein>
    <submittedName>
        <fullName evidence="1">Uncharacterized protein</fullName>
    </submittedName>
</protein>
<dbReference type="AlphaFoldDB" id="A0A843U133"/>
<name>A0A843U133_COLES</name>
<dbReference type="Proteomes" id="UP000652761">
    <property type="component" value="Unassembled WGS sequence"/>
</dbReference>
<comment type="caution">
    <text evidence="1">The sequence shown here is derived from an EMBL/GenBank/DDBJ whole genome shotgun (WGS) entry which is preliminary data.</text>
</comment>
<evidence type="ECO:0000313" key="1">
    <source>
        <dbReference type="EMBL" id="MQL75787.1"/>
    </source>
</evidence>
<evidence type="ECO:0000313" key="2">
    <source>
        <dbReference type="Proteomes" id="UP000652761"/>
    </source>
</evidence>
<sequence length="187" mass="20862">MANPEIATWLYKEGDKVSFYDSIKAYLTPWYILSSAWLVLHHWTVRNTVVTTTTSQASPELLPAFFSLVPWFITEFAVFRQLPTFHLSSLISNNIPSDIRPLVVVVDVVVTKGWSNIRCSPPDEDRLGVVLAPHAIHLGHGVFYQLSSLDHFSFSASSGSGDPEKRGGFKLLKFRCRSPAPFLAAPT</sequence>